<dbReference type="CDD" id="cd03890">
    <property type="entry name" value="M20_pepD"/>
    <property type="match status" value="1"/>
</dbReference>
<dbReference type="RefSeq" id="WP_099838608.1">
    <property type="nucleotide sequence ID" value="NZ_PEIK01000003.1"/>
</dbReference>
<gene>
    <name evidence="2" type="ORF">CS538_05730</name>
</gene>
<dbReference type="Gene3D" id="3.40.630.10">
    <property type="entry name" value="Zn peptidases"/>
    <property type="match status" value="2"/>
</dbReference>
<protein>
    <submittedName>
        <fullName evidence="2">Aminoacyl-histidine dipeptidase</fullName>
    </submittedName>
</protein>
<feature type="domain" description="Peptidase M20 dimerisation" evidence="1">
    <location>
        <begin position="202"/>
        <end position="287"/>
    </location>
</feature>
<dbReference type="PANTHER" id="PTHR43501">
    <property type="entry name" value="CYTOSOL NON-SPECIFIC DIPEPTIDASE"/>
    <property type="match status" value="1"/>
</dbReference>
<dbReference type="AlphaFoldDB" id="A0A2G7HJN0"/>
<dbReference type="EMBL" id="PEIK01000003">
    <property type="protein sequence ID" value="PIH05330.1"/>
    <property type="molecule type" value="Genomic_DNA"/>
</dbReference>
<comment type="caution">
    <text evidence="2">The sequence shown here is derived from an EMBL/GenBank/DDBJ whole genome shotgun (WGS) entry which is preliminary data.</text>
</comment>
<dbReference type="NCBIfam" id="TIGR01893">
    <property type="entry name" value="aa-his-dipept"/>
    <property type="match status" value="1"/>
</dbReference>
<dbReference type="InterPro" id="IPR002933">
    <property type="entry name" value="Peptidase_M20"/>
</dbReference>
<evidence type="ECO:0000313" key="3">
    <source>
        <dbReference type="Proteomes" id="UP000231322"/>
    </source>
</evidence>
<dbReference type="InterPro" id="IPR011650">
    <property type="entry name" value="Peptidase_M20_dimer"/>
</dbReference>
<dbReference type="PIRSF" id="PIRSF016599">
    <property type="entry name" value="Xaa-His_dipept"/>
    <property type="match status" value="1"/>
</dbReference>
<dbReference type="PANTHER" id="PTHR43501:SF1">
    <property type="entry name" value="CYTOSOL NON-SPECIFIC DIPEPTIDASE"/>
    <property type="match status" value="1"/>
</dbReference>
<dbReference type="Proteomes" id="UP000231322">
    <property type="component" value="Unassembled WGS sequence"/>
</dbReference>
<evidence type="ECO:0000313" key="2">
    <source>
        <dbReference type="EMBL" id="PIH05330.1"/>
    </source>
</evidence>
<dbReference type="PRINTS" id="PR00934">
    <property type="entry name" value="XHISDIPTASE"/>
</dbReference>
<evidence type="ECO:0000259" key="1">
    <source>
        <dbReference type="Pfam" id="PF07687"/>
    </source>
</evidence>
<dbReference type="GO" id="GO:0006508">
    <property type="term" value="P:proteolysis"/>
    <property type="evidence" value="ECO:0007669"/>
    <property type="project" value="InterPro"/>
</dbReference>
<dbReference type="GO" id="GO:0005829">
    <property type="term" value="C:cytosol"/>
    <property type="evidence" value="ECO:0007669"/>
    <property type="project" value="TreeGrafter"/>
</dbReference>
<accession>A0A2G7HJN0</accession>
<dbReference type="Pfam" id="PF01546">
    <property type="entry name" value="Peptidase_M20"/>
    <property type="match status" value="1"/>
</dbReference>
<keyword evidence="3" id="KW-1185">Reference proteome</keyword>
<dbReference type="InterPro" id="IPR001160">
    <property type="entry name" value="Peptidase_M20C"/>
</dbReference>
<reference evidence="2 3" key="1">
    <citation type="submission" date="2017-10" db="EMBL/GenBank/DDBJ databases">
        <title>Reclassification of Eubacterium combesii and discrepancies in the nomenclature of botulinum neurotoxin producing clostridia. Request for an Opinion.</title>
        <authorList>
            <person name="Dobritsa A.P."/>
            <person name="Kutumbaka K.K."/>
            <person name="Samadpour M."/>
        </authorList>
    </citation>
    <scope>NUCLEOTIDE SEQUENCE [LARGE SCALE GENOMIC DNA]</scope>
    <source>
        <strain evidence="2 3">DSM 20696</strain>
    </source>
</reference>
<proteinExistence type="predicted"/>
<dbReference type="FunFam" id="3.40.630.10:FF:000129">
    <property type="entry name" value="Putative aminoacyl-histidine dipeptidase"/>
    <property type="match status" value="1"/>
</dbReference>
<dbReference type="Pfam" id="PF07687">
    <property type="entry name" value="M20_dimer"/>
    <property type="match status" value="1"/>
</dbReference>
<sequence length="478" mass="53249">MLENLQPKSVFNFFEQLTKIPHGSGDEKRISNYLVNFAKERNLEVIQDKSLNVIIRKPATKGYENAPTVIIQGHMDMVCEKVKESDHDFEKDPLKLRIDGDYLYATGTTLGGDDGIAVAYGLAVLDSKDIAHPSIEFVATTSEETGMNGAMGLDTSKLNGKILLNIDSEEEGIFLVSCSGGVNPIVYIPKEYEKATGQSVKIEIKGLNGGHSGMEIIKQRANANKLMGRVLYDLKKEVDFNLVEINGGSKHNAIALHADSVLTIDENKFNEVKSLCDKLEETFQNEFRVEDPNIKVVVEKIENSEKQLIKKVTDNIINFLVLVPYGVQTMSKDIDGLVESSLNIGIVENKEEEIKVTIAVRSSVSSLKLEVVNRIEALCSLIGGKCVREDEYPAWQFDPESKIKDLCIDIYTKLYEKPDVSAIHAGLECGLFKGTMKDTDMISFGPNLYDVHTPNEHLSISSVERIWKFLVELLKNIK</sequence>
<dbReference type="FunFam" id="3.40.630.10:FF:000072">
    <property type="entry name" value="Aminoacyl-histidine dipeptidase"/>
    <property type="match status" value="1"/>
</dbReference>
<organism evidence="2 3">
    <name type="scientific">Clostridium combesii</name>
    <dbReference type="NCBI Taxonomy" id="39481"/>
    <lineage>
        <taxon>Bacteria</taxon>
        <taxon>Bacillati</taxon>
        <taxon>Bacillota</taxon>
        <taxon>Clostridia</taxon>
        <taxon>Eubacteriales</taxon>
        <taxon>Clostridiaceae</taxon>
        <taxon>Clostridium</taxon>
    </lineage>
</organism>
<dbReference type="SUPFAM" id="SSF53187">
    <property type="entry name" value="Zn-dependent exopeptidases"/>
    <property type="match status" value="1"/>
</dbReference>
<dbReference type="GO" id="GO:0070573">
    <property type="term" value="F:metallodipeptidase activity"/>
    <property type="evidence" value="ECO:0007669"/>
    <property type="project" value="TreeGrafter"/>
</dbReference>
<name>A0A2G7HJN0_9CLOT</name>